<reference evidence="14" key="1">
    <citation type="journal article" date="2019" name="Curr. Biol.">
        <title>Genome Sequence of Striga asiatica Provides Insight into the Evolution of Plant Parasitism.</title>
        <authorList>
            <person name="Yoshida S."/>
            <person name="Kim S."/>
            <person name="Wafula E.K."/>
            <person name="Tanskanen J."/>
            <person name="Kim Y.M."/>
            <person name="Honaas L."/>
            <person name="Yang Z."/>
            <person name="Spallek T."/>
            <person name="Conn C.E."/>
            <person name="Ichihashi Y."/>
            <person name="Cheong K."/>
            <person name="Cui S."/>
            <person name="Der J.P."/>
            <person name="Gundlach H."/>
            <person name="Jiao Y."/>
            <person name="Hori C."/>
            <person name="Ishida J.K."/>
            <person name="Kasahara H."/>
            <person name="Kiba T."/>
            <person name="Kim M.S."/>
            <person name="Koo N."/>
            <person name="Laohavisit A."/>
            <person name="Lee Y.H."/>
            <person name="Lumba S."/>
            <person name="McCourt P."/>
            <person name="Mortimer J.C."/>
            <person name="Mutuku J.M."/>
            <person name="Nomura T."/>
            <person name="Sasaki-Sekimoto Y."/>
            <person name="Seto Y."/>
            <person name="Wang Y."/>
            <person name="Wakatake T."/>
            <person name="Sakakibara H."/>
            <person name="Demura T."/>
            <person name="Yamaguchi S."/>
            <person name="Yoneyama K."/>
            <person name="Manabe R.I."/>
            <person name="Nelson D.C."/>
            <person name="Schulman A.H."/>
            <person name="Timko M.P."/>
            <person name="dePamphilis C.W."/>
            <person name="Choi D."/>
            <person name="Shirasu K."/>
        </authorList>
    </citation>
    <scope>NUCLEOTIDE SEQUENCE [LARGE SCALE GENOMIC DNA]</scope>
    <source>
        <strain evidence="14">cv. UVA1</strain>
    </source>
</reference>
<evidence type="ECO:0000313" key="14">
    <source>
        <dbReference type="Proteomes" id="UP000325081"/>
    </source>
</evidence>
<dbReference type="AlphaFoldDB" id="A0A5A7Q5U4"/>
<evidence type="ECO:0000256" key="8">
    <source>
        <dbReference type="ARBA" id="ARBA00023159"/>
    </source>
</evidence>
<evidence type="ECO:0000256" key="2">
    <source>
        <dbReference type="ARBA" id="ARBA00004167"/>
    </source>
</evidence>
<dbReference type="Pfam" id="PF02365">
    <property type="entry name" value="NAM"/>
    <property type="match status" value="1"/>
</dbReference>
<evidence type="ECO:0000256" key="11">
    <source>
        <dbReference type="SAM" id="MobiDB-lite"/>
    </source>
</evidence>
<keyword evidence="7" id="KW-0472">Membrane</keyword>
<evidence type="ECO:0000256" key="7">
    <source>
        <dbReference type="ARBA" id="ARBA00023136"/>
    </source>
</evidence>
<feature type="non-terminal residue" evidence="13">
    <location>
        <position position="1"/>
    </location>
</feature>
<dbReference type="FunFam" id="2.170.150.80:FF:000002">
    <property type="entry name" value="Nac domain-containing protein 86"/>
    <property type="match status" value="1"/>
</dbReference>
<keyword evidence="9" id="KW-0804">Transcription</keyword>
<evidence type="ECO:0000259" key="12">
    <source>
        <dbReference type="PROSITE" id="PS51005"/>
    </source>
</evidence>
<dbReference type="GO" id="GO:0005634">
    <property type="term" value="C:nucleus"/>
    <property type="evidence" value="ECO:0007669"/>
    <property type="project" value="UniProtKB-SubCell"/>
</dbReference>
<dbReference type="PANTHER" id="PTHR31744:SF216">
    <property type="entry name" value="NAC TRANSCRIPTION FACTOR"/>
    <property type="match status" value="1"/>
</dbReference>
<dbReference type="Gene3D" id="2.170.150.80">
    <property type="entry name" value="NAC domain"/>
    <property type="match status" value="1"/>
</dbReference>
<accession>A0A5A7Q5U4</accession>
<dbReference type="GO" id="GO:0000976">
    <property type="term" value="F:transcription cis-regulatory region binding"/>
    <property type="evidence" value="ECO:0007669"/>
    <property type="project" value="UniProtKB-ARBA"/>
</dbReference>
<proteinExistence type="predicted"/>
<evidence type="ECO:0000256" key="1">
    <source>
        <dbReference type="ARBA" id="ARBA00004123"/>
    </source>
</evidence>
<dbReference type="Proteomes" id="UP000325081">
    <property type="component" value="Unassembled WGS sequence"/>
</dbReference>
<dbReference type="GO" id="GO:0016020">
    <property type="term" value="C:membrane"/>
    <property type="evidence" value="ECO:0007669"/>
    <property type="project" value="UniProtKB-SubCell"/>
</dbReference>
<dbReference type="OrthoDB" id="1929298at2759"/>
<keyword evidence="4" id="KW-1133">Transmembrane helix</keyword>
<dbReference type="InterPro" id="IPR036093">
    <property type="entry name" value="NAC_dom_sf"/>
</dbReference>
<feature type="compositionally biased region" description="Polar residues" evidence="11">
    <location>
        <begin position="735"/>
        <end position="747"/>
    </location>
</feature>
<organism evidence="13 14">
    <name type="scientific">Striga asiatica</name>
    <name type="common">Asiatic witchweed</name>
    <name type="synonym">Buchnera asiatica</name>
    <dbReference type="NCBI Taxonomy" id="4170"/>
    <lineage>
        <taxon>Eukaryota</taxon>
        <taxon>Viridiplantae</taxon>
        <taxon>Streptophyta</taxon>
        <taxon>Embryophyta</taxon>
        <taxon>Tracheophyta</taxon>
        <taxon>Spermatophyta</taxon>
        <taxon>Magnoliopsida</taxon>
        <taxon>eudicotyledons</taxon>
        <taxon>Gunneridae</taxon>
        <taxon>Pentapetalae</taxon>
        <taxon>asterids</taxon>
        <taxon>lamiids</taxon>
        <taxon>Lamiales</taxon>
        <taxon>Orobanchaceae</taxon>
        <taxon>Buchnereae</taxon>
        <taxon>Striga</taxon>
    </lineage>
</organism>
<dbReference type="GO" id="GO:0006355">
    <property type="term" value="P:regulation of DNA-templated transcription"/>
    <property type="evidence" value="ECO:0007669"/>
    <property type="project" value="InterPro"/>
</dbReference>
<sequence>YDGSRGLLAAVLIAGGRGWSRASGRDRVRGKPRNSRMNKGRRNSSRDGGGTGQRLTTWEESGSWRCWGLVAGGAAVRYMFSICPQFLLMKVVTDCFWDGKILTPGFRFHPTDEELVLYYLKRKICCKRHRLDVIGELDVYKCDPEELPGMSKLKTGDRQWFFFSPRDRKYPNGARSNRATRHGYWKATGKDRVILCGARAVGLKKTLVFYRGRAPSGERTDWVMHEYTMDEDELNRCKNAKTYYALYKVFKKSGPGPKNGEQYGAPFNEEEWEDEENPVMIANKAVLVDNGETVNSQLVVSSLEDDLEEIMERMLDEPIPLQTLAADEDGISFEEFMGKFETVSNSVDYSCRDVSLPMIQSFGMQPNVAEANFDLTQSGINGLLSFSEASEVSSIPVNHMENPHVIEEDFFEDFLELDDLSGSILTAQEKTDDRVINDSQNQVFDGFDGLSEFDFYEDAPSILCDLGPVHPREASQPHIDSFVDNRNFDAVSSLQLDNLENPTGNFLMQQQFNDTEGVAYRMWTNEQSCSVVNGAEANQGLCPSRSSGTESCGNLKDVILEHRCKWMVWQDHVIIFKVVKTLEPKWKWGSLSQLQELYCSAAKVCVLHQNRISGFVNQSAGANENGSREEDDGTNSWLSSALWSFVESIPTTPAEASESALVNRAFERMSSFSRNDEAEVCAVGAGGNLGPLGSSKRLKDVRKLVEDGWQGDPSARGHALGKYGEESEKVRAISGTRSSTYPLPSCS</sequence>
<feature type="region of interest" description="Disordered" evidence="11">
    <location>
        <begin position="709"/>
        <end position="747"/>
    </location>
</feature>
<name>A0A5A7Q5U4_STRAF</name>
<keyword evidence="6" id="KW-0238">DNA-binding</keyword>
<evidence type="ECO:0000256" key="4">
    <source>
        <dbReference type="ARBA" id="ARBA00022989"/>
    </source>
</evidence>
<dbReference type="PROSITE" id="PS51005">
    <property type="entry name" value="NAC"/>
    <property type="match status" value="1"/>
</dbReference>
<evidence type="ECO:0000256" key="9">
    <source>
        <dbReference type="ARBA" id="ARBA00023163"/>
    </source>
</evidence>
<feature type="domain" description="NAC" evidence="12">
    <location>
        <begin position="102"/>
        <end position="252"/>
    </location>
</feature>
<keyword evidence="5" id="KW-0805">Transcription regulation</keyword>
<feature type="region of interest" description="Disordered" evidence="11">
    <location>
        <begin position="20"/>
        <end position="56"/>
    </location>
</feature>
<protein>
    <submittedName>
        <fullName evidence="13">NAC domain containing protein 17</fullName>
    </submittedName>
</protein>
<evidence type="ECO:0000256" key="6">
    <source>
        <dbReference type="ARBA" id="ARBA00023125"/>
    </source>
</evidence>
<comment type="subcellular location">
    <subcellularLocation>
        <location evidence="2">Membrane</location>
        <topology evidence="2">Single-pass membrane protein</topology>
    </subcellularLocation>
    <subcellularLocation>
        <location evidence="1">Nucleus</location>
    </subcellularLocation>
</comment>
<evidence type="ECO:0000313" key="13">
    <source>
        <dbReference type="EMBL" id="GER40619.1"/>
    </source>
</evidence>
<dbReference type="PANTHER" id="PTHR31744">
    <property type="entry name" value="PROTEIN CUP-SHAPED COTYLEDON 2-RELATED"/>
    <property type="match status" value="1"/>
</dbReference>
<keyword evidence="3" id="KW-0812">Transmembrane</keyword>
<keyword evidence="10" id="KW-0539">Nucleus</keyword>
<dbReference type="InterPro" id="IPR003441">
    <property type="entry name" value="NAC-dom"/>
</dbReference>
<dbReference type="SUPFAM" id="SSF101941">
    <property type="entry name" value="NAC domain"/>
    <property type="match status" value="1"/>
</dbReference>
<comment type="caution">
    <text evidence="13">The sequence shown here is derived from an EMBL/GenBank/DDBJ whole genome shotgun (WGS) entry which is preliminary data.</text>
</comment>
<evidence type="ECO:0000256" key="5">
    <source>
        <dbReference type="ARBA" id="ARBA00023015"/>
    </source>
</evidence>
<evidence type="ECO:0000256" key="10">
    <source>
        <dbReference type="ARBA" id="ARBA00023242"/>
    </source>
</evidence>
<keyword evidence="14" id="KW-1185">Reference proteome</keyword>
<keyword evidence="8" id="KW-0010">Activator</keyword>
<feature type="compositionally biased region" description="Basic residues" evidence="11">
    <location>
        <begin position="30"/>
        <end position="43"/>
    </location>
</feature>
<evidence type="ECO:0000256" key="3">
    <source>
        <dbReference type="ARBA" id="ARBA00022692"/>
    </source>
</evidence>
<gene>
    <name evidence="13" type="ORF">STAS_17300</name>
</gene>
<dbReference type="EMBL" id="BKCP01005938">
    <property type="protein sequence ID" value="GER40619.1"/>
    <property type="molecule type" value="Genomic_DNA"/>
</dbReference>